<name>A0A067MZX1_BOTB1</name>
<dbReference type="OrthoDB" id="5414888at2759"/>
<sequence length="918" mass="99425">MSIRTAFRKTRAIAPLHTSGPFAVTNDGTRLFTCVGDEVVLTHIETGTEICKFKGDTTSITSLTISPSSTHLVVFYTSLVLRVYAIPTTTAPIAEKVAPTRTVTHAHEAPVHICRIDESSNLLASGAADGVAKVWDINRGYVTHVFKGHGGVLSALAFSTVGESSQRRVRLITGSADTRIRIFDLSASSSRSAGAKPQAVLEGHVSVPRGLAVTPDGKWLLSSGRDAVVLVWEIAVGEGSSETKLSGKGKGKAKAGANHTLTKTIPVFERVEALGLLDPSEVLAQSSNASSTQLLFFTGGEKGAVRIWDAWSGSVIASYGGQGTQVSEELEEQRQIVDAQYIPSTSTIASMHADQNILFHSLRTGALTHQLVGFNDEIIDATFLSPFPNQTDSHLAIATNSSLIRIYSTANLDARLLSSHTDMVLCLDRGANGRILASGSKDKSARVWAATTTPEGACEWTCVAICEGHAESVGAIALSRKSEGDGEKSECRFMFTGSQDRTIKMWDLSNLSNRSKPTSLVTHKAHEKDINSLDVSPNDRLLATGSQDKTAKIFEIEHIVTSAGVRGDVRLLGICKGHKRGVWNTKFSRTERVLATGSGDKSIKLWSLDDFTCLKTFEGHTNSVLRIDFINQGLQLVSSASDGLVKLWNVRNEECLASMDNHEDKVWALAVSTDERTLVSGAADSVITFWTDCTEEQVQEKEAKRAELVLKEQDFNNYISLQDYRNAILLALSMDQPGRLLNLFKSIYASRSAEAEKSGPSITGNASVDQVIKTLPAPDLARLMTHIQYWNASARTSHIAQTILYAILKFRTAEDIAAAFDVASDFSEMVSQDVQDLDLDDGNAKTNRRKAAERGVAKETGGSLKSLVDGLIPYTERHFARADRMVQDSFILDYVLGEMDSGLSIDELPMDLDTPVGA</sequence>
<dbReference type="GO" id="GO:0000480">
    <property type="term" value="P:endonucleolytic cleavage in 5'-ETS of tricistronic rRNA transcript (SSU-rRNA, 5.8S rRNA, LSU-rRNA)"/>
    <property type="evidence" value="ECO:0007669"/>
    <property type="project" value="TreeGrafter"/>
</dbReference>
<proteinExistence type="predicted"/>
<dbReference type="Pfam" id="PF08625">
    <property type="entry name" value="Utp13"/>
    <property type="match status" value="1"/>
</dbReference>
<dbReference type="InterPro" id="IPR013934">
    <property type="entry name" value="Utp13_C"/>
</dbReference>
<gene>
    <name evidence="7" type="ORF">BOTBODRAFT_25597</name>
</gene>
<feature type="domain" description="U3 small nucleolar RNA-associated protein 13 C-terminal" evidence="6">
    <location>
        <begin position="712"/>
        <end position="899"/>
    </location>
</feature>
<feature type="repeat" description="WD" evidence="5">
    <location>
        <begin position="492"/>
        <end position="516"/>
    </location>
</feature>
<feature type="repeat" description="WD" evidence="5">
    <location>
        <begin position="575"/>
        <end position="616"/>
    </location>
</feature>
<evidence type="ECO:0000256" key="5">
    <source>
        <dbReference type="PROSITE-ProRule" id="PRU00221"/>
    </source>
</evidence>
<dbReference type="PANTHER" id="PTHR19854:SF15">
    <property type="entry name" value="TRANSDUCIN BETA-LIKE PROTEIN 3"/>
    <property type="match status" value="1"/>
</dbReference>
<dbReference type="STRING" id="930990.A0A067MZX1"/>
<dbReference type="Gene3D" id="2.130.10.10">
    <property type="entry name" value="YVTN repeat-like/Quinoprotein amine dehydrogenase"/>
    <property type="match status" value="4"/>
</dbReference>
<dbReference type="PROSITE" id="PS50294">
    <property type="entry name" value="WD_REPEATS_REGION"/>
    <property type="match status" value="7"/>
</dbReference>
<keyword evidence="3" id="KW-0677">Repeat</keyword>
<dbReference type="PANTHER" id="PTHR19854">
    <property type="entry name" value="TRANSDUCIN BETA-LIKE 3"/>
    <property type="match status" value="1"/>
</dbReference>
<feature type="repeat" description="WD" evidence="5">
    <location>
        <begin position="201"/>
        <end position="242"/>
    </location>
</feature>
<dbReference type="InterPro" id="IPR001680">
    <property type="entry name" value="WD40_rpt"/>
</dbReference>
<dbReference type="HOGENOM" id="CLU_009276_0_0_1"/>
<feature type="repeat" description="WD" evidence="5">
    <location>
        <begin position="523"/>
        <end position="557"/>
    </location>
</feature>
<keyword evidence="4" id="KW-0539">Nucleus</keyword>
<dbReference type="InterPro" id="IPR019775">
    <property type="entry name" value="WD40_repeat_CS"/>
</dbReference>
<dbReference type="InParanoid" id="A0A067MZX1"/>
<feature type="repeat" description="WD" evidence="5">
    <location>
        <begin position="417"/>
        <end position="448"/>
    </location>
</feature>
<dbReference type="GO" id="GO:0000472">
    <property type="term" value="P:endonucleolytic cleavage to generate mature 5'-end of SSU-rRNA from (SSU-rRNA, 5.8S rRNA, LSU-rRNA)"/>
    <property type="evidence" value="ECO:0007669"/>
    <property type="project" value="TreeGrafter"/>
</dbReference>
<accession>A0A067MZX1</accession>
<dbReference type="EMBL" id="KL198016">
    <property type="protein sequence ID" value="KDQ21169.1"/>
    <property type="molecule type" value="Genomic_DNA"/>
</dbReference>
<feature type="repeat" description="WD" evidence="5">
    <location>
        <begin position="104"/>
        <end position="145"/>
    </location>
</feature>
<dbReference type="GO" id="GO:0032040">
    <property type="term" value="C:small-subunit processome"/>
    <property type="evidence" value="ECO:0007669"/>
    <property type="project" value="InterPro"/>
</dbReference>
<evidence type="ECO:0000256" key="1">
    <source>
        <dbReference type="ARBA" id="ARBA00004604"/>
    </source>
</evidence>
<evidence type="ECO:0000256" key="4">
    <source>
        <dbReference type="ARBA" id="ARBA00023242"/>
    </source>
</evidence>
<reference evidence="8" key="1">
    <citation type="journal article" date="2014" name="Proc. Natl. Acad. Sci. U.S.A.">
        <title>Extensive sampling of basidiomycete genomes demonstrates inadequacy of the white-rot/brown-rot paradigm for wood decay fungi.</title>
        <authorList>
            <person name="Riley R."/>
            <person name="Salamov A.A."/>
            <person name="Brown D.W."/>
            <person name="Nagy L.G."/>
            <person name="Floudas D."/>
            <person name="Held B.W."/>
            <person name="Levasseur A."/>
            <person name="Lombard V."/>
            <person name="Morin E."/>
            <person name="Otillar R."/>
            <person name="Lindquist E.A."/>
            <person name="Sun H."/>
            <person name="LaButti K.M."/>
            <person name="Schmutz J."/>
            <person name="Jabbour D."/>
            <person name="Luo H."/>
            <person name="Baker S.E."/>
            <person name="Pisabarro A.G."/>
            <person name="Walton J.D."/>
            <person name="Blanchette R.A."/>
            <person name="Henrissat B."/>
            <person name="Martin F."/>
            <person name="Cullen D."/>
            <person name="Hibbett D.S."/>
            <person name="Grigoriev I.V."/>
        </authorList>
    </citation>
    <scope>NUCLEOTIDE SEQUENCE [LARGE SCALE GENOMIC DNA]</scope>
    <source>
        <strain evidence="8">FD-172 SS1</strain>
    </source>
</reference>
<protein>
    <recommendedName>
        <fullName evidence="6">U3 small nucleolar RNA-associated protein 13 C-terminal domain-containing protein</fullName>
    </recommendedName>
</protein>
<feature type="repeat" description="WD" evidence="5">
    <location>
        <begin position="659"/>
        <end position="690"/>
    </location>
</feature>
<dbReference type="PROSITE" id="PS50082">
    <property type="entry name" value="WD_REPEATS_2"/>
    <property type="match status" value="8"/>
</dbReference>
<dbReference type="Pfam" id="PF00400">
    <property type="entry name" value="WD40"/>
    <property type="match status" value="9"/>
</dbReference>
<dbReference type="SUPFAM" id="SSF50978">
    <property type="entry name" value="WD40 repeat-like"/>
    <property type="match status" value="2"/>
</dbReference>
<evidence type="ECO:0000313" key="8">
    <source>
        <dbReference type="Proteomes" id="UP000027195"/>
    </source>
</evidence>
<comment type="subcellular location">
    <subcellularLocation>
        <location evidence="1">Nucleus</location>
        <location evidence="1">Nucleolus</location>
    </subcellularLocation>
</comment>
<dbReference type="CDD" id="cd00200">
    <property type="entry name" value="WD40"/>
    <property type="match status" value="1"/>
</dbReference>
<keyword evidence="8" id="KW-1185">Reference proteome</keyword>
<evidence type="ECO:0000256" key="3">
    <source>
        <dbReference type="ARBA" id="ARBA00022737"/>
    </source>
</evidence>
<dbReference type="PROSITE" id="PS00678">
    <property type="entry name" value="WD_REPEATS_1"/>
    <property type="match status" value="4"/>
</dbReference>
<dbReference type="InterPro" id="IPR020472">
    <property type="entry name" value="WD40_PAC1"/>
</dbReference>
<dbReference type="InterPro" id="IPR015943">
    <property type="entry name" value="WD40/YVTN_repeat-like_dom_sf"/>
</dbReference>
<evidence type="ECO:0000256" key="2">
    <source>
        <dbReference type="ARBA" id="ARBA00022574"/>
    </source>
</evidence>
<organism evidence="7 8">
    <name type="scientific">Botryobasidium botryosum (strain FD-172 SS1)</name>
    <dbReference type="NCBI Taxonomy" id="930990"/>
    <lineage>
        <taxon>Eukaryota</taxon>
        <taxon>Fungi</taxon>
        <taxon>Dikarya</taxon>
        <taxon>Basidiomycota</taxon>
        <taxon>Agaricomycotina</taxon>
        <taxon>Agaricomycetes</taxon>
        <taxon>Cantharellales</taxon>
        <taxon>Botryobasidiaceae</taxon>
        <taxon>Botryobasidium</taxon>
    </lineage>
</organism>
<evidence type="ECO:0000313" key="7">
    <source>
        <dbReference type="EMBL" id="KDQ21169.1"/>
    </source>
</evidence>
<dbReference type="GO" id="GO:0034511">
    <property type="term" value="F:U3 snoRNA binding"/>
    <property type="evidence" value="ECO:0007669"/>
    <property type="project" value="TreeGrafter"/>
</dbReference>
<dbReference type="FunCoup" id="A0A067MZX1">
    <property type="interactions" value="676"/>
</dbReference>
<dbReference type="InterPro" id="IPR036322">
    <property type="entry name" value="WD40_repeat_dom_sf"/>
</dbReference>
<dbReference type="AlphaFoldDB" id="A0A067MZX1"/>
<dbReference type="Proteomes" id="UP000027195">
    <property type="component" value="Unassembled WGS sequence"/>
</dbReference>
<feature type="repeat" description="WD" evidence="5">
    <location>
        <begin position="617"/>
        <end position="658"/>
    </location>
</feature>
<dbReference type="PRINTS" id="PR00320">
    <property type="entry name" value="GPROTEINBRPT"/>
</dbReference>
<keyword evidence="2 5" id="KW-0853">WD repeat</keyword>
<dbReference type="SMART" id="SM00320">
    <property type="entry name" value="WD40"/>
    <property type="match status" value="12"/>
</dbReference>
<evidence type="ECO:0000259" key="6">
    <source>
        <dbReference type="Pfam" id="PF08625"/>
    </source>
</evidence>
<dbReference type="GO" id="GO:0030686">
    <property type="term" value="C:90S preribosome"/>
    <property type="evidence" value="ECO:0007669"/>
    <property type="project" value="TreeGrafter"/>
</dbReference>